<evidence type="ECO:0000256" key="1">
    <source>
        <dbReference type="ARBA" id="ARBA00001946"/>
    </source>
</evidence>
<dbReference type="GO" id="GO:0000917">
    <property type="term" value="P:division septum assembly"/>
    <property type="evidence" value="ECO:0007669"/>
    <property type="project" value="UniProtKB-KW"/>
</dbReference>
<evidence type="ECO:0000313" key="14">
    <source>
        <dbReference type="Proteomes" id="UP000298714"/>
    </source>
</evidence>
<dbReference type="HAMAP" id="MF_00321">
    <property type="entry name" value="GTPase_EngB"/>
    <property type="match status" value="1"/>
</dbReference>
<dbReference type="InterPro" id="IPR027417">
    <property type="entry name" value="P-loop_NTPase"/>
</dbReference>
<dbReference type="GO" id="GO:0046872">
    <property type="term" value="F:metal ion binding"/>
    <property type="evidence" value="ECO:0007669"/>
    <property type="project" value="UniProtKB-KW"/>
</dbReference>
<dbReference type="Proteomes" id="UP000298714">
    <property type="component" value="Chromosome"/>
</dbReference>
<dbReference type="PANTHER" id="PTHR11649:SF13">
    <property type="entry name" value="ENGB-TYPE G DOMAIN-CONTAINING PROTEIN"/>
    <property type="match status" value="1"/>
</dbReference>
<comment type="cofactor">
    <cofactor evidence="1">
        <name>Mg(2+)</name>
        <dbReference type="ChEBI" id="CHEBI:18420"/>
    </cofactor>
</comment>
<dbReference type="GO" id="GO:0005829">
    <property type="term" value="C:cytosol"/>
    <property type="evidence" value="ECO:0007669"/>
    <property type="project" value="TreeGrafter"/>
</dbReference>
<dbReference type="InterPro" id="IPR019987">
    <property type="entry name" value="GTP-bd_ribosome_bio_YsxC"/>
</dbReference>
<reference evidence="14" key="1">
    <citation type="submission" date="2019-04" db="EMBL/GenBank/DDBJ databases">
        <title>Complete genome sequence of Sphingomonas sp. W1-2-3.</title>
        <authorList>
            <person name="Im W.T."/>
        </authorList>
    </citation>
    <scope>NUCLEOTIDE SEQUENCE [LARGE SCALE GENOMIC DNA]</scope>
    <source>
        <strain evidence="14">W1-2-3</strain>
    </source>
</reference>
<evidence type="ECO:0000256" key="11">
    <source>
        <dbReference type="SAM" id="MobiDB-lite"/>
    </source>
</evidence>
<proteinExistence type="inferred from homology"/>
<keyword evidence="7 10" id="KW-0342">GTP-binding</keyword>
<dbReference type="EMBL" id="CP039704">
    <property type="protein sequence ID" value="QCI79335.1"/>
    <property type="molecule type" value="Genomic_DNA"/>
</dbReference>
<evidence type="ECO:0000256" key="7">
    <source>
        <dbReference type="ARBA" id="ARBA00023134"/>
    </source>
</evidence>
<evidence type="ECO:0000256" key="8">
    <source>
        <dbReference type="ARBA" id="ARBA00023210"/>
    </source>
</evidence>
<keyword evidence="14" id="KW-1185">Reference proteome</keyword>
<keyword evidence="3 10" id="KW-0132">Cell division</keyword>
<accession>A0A4D7C6F7</accession>
<keyword evidence="8 10" id="KW-0717">Septation</keyword>
<dbReference type="KEGG" id="hgn:E6W36_06550"/>
<evidence type="ECO:0000256" key="4">
    <source>
        <dbReference type="ARBA" id="ARBA00022723"/>
    </source>
</evidence>
<evidence type="ECO:0000313" key="13">
    <source>
        <dbReference type="EMBL" id="QCI79335.1"/>
    </source>
</evidence>
<dbReference type="SUPFAM" id="SSF52540">
    <property type="entry name" value="P-loop containing nucleoside triphosphate hydrolases"/>
    <property type="match status" value="1"/>
</dbReference>
<keyword evidence="6" id="KW-0460">Magnesium</keyword>
<dbReference type="CDD" id="cd01876">
    <property type="entry name" value="YihA_EngB"/>
    <property type="match status" value="1"/>
</dbReference>
<feature type="region of interest" description="Disordered" evidence="11">
    <location>
        <begin position="168"/>
        <end position="192"/>
    </location>
</feature>
<comment type="similarity">
    <text evidence="2 10">Belongs to the TRAFAC class TrmE-Era-EngA-EngB-Septin-like GTPase superfamily. EngB GTPase family.</text>
</comment>
<dbReference type="Pfam" id="PF01926">
    <property type="entry name" value="MMR_HSR1"/>
    <property type="match status" value="1"/>
</dbReference>
<keyword evidence="5 10" id="KW-0547">Nucleotide-binding</keyword>
<organism evidence="13 14">
    <name type="scientific">Hankyongella ginsenosidimutans</name>
    <dbReference type="NCBI Taxonomy" id="1763828"/>
    <lineage>
        <taxon>Bacteria</taxon>
        <taxon>Pseudomonadati</taxon>
        <taxon>Pseudomonadota</taxon>
        <taxon>Alphaproteobacteria</taxon>
        <taxon>Sphingomonadales</taxon>
        <taxon>Sphingomonadaceae</taxon>
        <taxon>Hankyongella</taxon>
    </lineage>
</organism>
<evidence type="ECO:0000259" key="12">
    <source>
        <dbReference type="PROSITE" id="PS51706"/>
    </source>
</evidence>
<name>A0A4D7C6F7_9SPHN</name>
<dbReference type="AlphaFoldDB" id="A0A4D7C6F7"/>
<dbReference type="InterPro" id="IPR030393">
    <property type="entry name" value="G_ENGB_dom"/>
</dbReference>
<dbReference type="PANTHER" id="PTHR11649">
    <property type="entry name" value="MSS1/TRME-RELATED GTP-BINDING PROTEIN"/>
    <property type="match status" value="1"/>
</dbReference>
<evidence type="ECO:0000256" key="10">
    <source>
        <dbReference type="HAMAP-Rule" id="MF_00321"/>
    </source>
</evidence>
<dbReference type="PROSITE" id="PS51706">
    <property type="entry name" value="G_ENGB"/>
    <property type="match status" value="1"/>
</dbReference>
<protein>
    <recommendedName>
        <fullName evidence="10">Probable GTP-binding protein EngB</fullName>
    </recommendedName>
</protein>
<sequence length="192" mass="20828">MQDDEATAEATRIEDGRRLFAGPVEFLLSVAELHQLPAADLPEVAFAGRSNVGKSSLINALTGRKALARASVTPGRTQQLNLFAVGQPPCLRLVDMPGYGFAEAPKAVAAAWRKLVNTYLAGRTNLKRVMVLIDARHGLKPNDIEMFDQLERAAVNYQIVLTKADKLPDGGSAMRTRSPPRRRAGPLPTRSS</sequence>
<feature type="domain" description="EngB-type G" evidence="12">
    <location>
        <begin position="40"/>
        <end position="192"/>
    </location>
</feature>
<comment type="function">
    <text evidence="10">Necessary for normal cell division and for the maintenance of normal septation.</text>
</comment>
<evidence type="ECO:0000256" key="5">
    <source>
        <dbReference type="ARBA" id="ARBA00022741"/>
    </source>
</evidence>
<evidence type="ECO:0000256" key="3">
    <source>
        <dbReference type="ARBA" id="ARBA00022618"/>
    </source>
</evidence>
<evidence type="ECO:0000256" key="2">
    <source>
        <dbReference type="ARBA" id="ARBA00009638"/>
    </source>
</evidence>
<evidence type="ECO:0000256" key="9">
    <source>
        <dbReference type="ARBA" id="ARBA00023306"/>
    </source>
</evidence>
<keyword evidence="9 10" id="KW-0131">Cell cycle</keyword>
<gene>
    <name evidence="10" type="primary">engB</name>
    <name evidence="13" type="ORF">E6W36_06550</name>
</gene>
<dbReference type="GO" id="GO:0005525">
    <property type="term" value="F:GTP binding"/>
    <property type="evidence" value="ECO:0007669"/>
    <property type="project" value="UniProtKB-UniRule"/>
</dbReference>
<dbReference type="NCBIfam" id="TIGR03598">
    <property type="entry name" value="GTPase_YsxC"/>
    <property type="match status" value="1"/>
</dbReference>
<dbReference type="InterPro" id="IPR006073">
    <property type="entry name" value="GTP-bd"/>
</dbReference>
<dbReference type="Gene3D" id="3.40.50.300">
    <property type="entry name" value="P-loop containing nucleotide triphosphate hydrolases"/>
    <property type="match status" value="1"/>
</dbReference>
<evidence type="ECO:0000256" key="6">
    <source>
        <dbReference type="ARBA" id="ARBA00022842"/>
    </source>
</evidence>
<keyword evidence="4" id="KW-0479">Metal-binding</keyword>